<reference evidence="1" key="1">
    <citation type="submission" date="2024-03" db="EMBL/GenBank/DDBJ databases">
        <authorList>
            <consortium name="ELIXIR-Norway"/>
            <consortium name="Elixir Norway"/>
        </authorList>
    </citation>
    <scope>NUCLEOTIDE SEQUENCE</scope>
</reference>
<keyword evidence="2" id="KW-1185">Reference proteome</keyword>
<dbReference type="Proteomes" id="UP001497522">
    <property type="component" value="Chromosome 7"/>
</dbReference>
<evidence type="ECO:0000313" key="1">
    <source>
        <dbReference type="EMBL" id="CAK9879211.1"/>
    </source>
</evidence>
<name>A0ABP1BSG2_9BRYO</name>
<accession>A0ABP1BSG2</accession>
<dbReference type="EMBL" id="OZ023708">
    <property type="protein sequence ID" value="CAK9879211.1"/>
    <property type="molecule type" value="Genomic_DNA"/>
</dbReference>
<sequence length="111" mass="12465">MLLREKGPNLGGFQTSRCTMWEKKTAQTFYEKMLHLGQQKAKHLDSFLLLSQNTKSFALYIIAKNSDILLPPLLPCFPLHVLSIYLTSLPHLSSLLATPTNPLKTSLPISL</sequence>
<organism evidence="1 2">
    <name type="scientific">Sphagnum jensenii</name>
    <dbReference type="NCBI Taxonomy" id="128206"/>
    <lineage>
        <taxon>Eukaryota</taxon>
        <taxon>Viridiplantae</taxon>
        <taxon>Streptophyta</taxon>
        <taxon>Embryophyta</taxon>
        <taxon>Bryophyta</taxon>
        <taxon>Sphagnophytina</taxon>
        <taxon>Sphagnopsida</taxon>
        <taxon>Sphagnales</taxon>
        <taxon>Sphagnaceae</taxon>
        <taxon>Sphagnum</taxon>
    </lineage>
</organism>
<proteinExistence type="predicted"/>
<evidence type="ECO:0000313" key="2">
    <source>
        <dbReference type="Proteomes" id="UP001497522"/>
    </source>
</evidence>
<gene>
    <name evidence="1" type="ORF">CSSPJE1EN2_LOCUS20775</name>
</gene>
<protein>
    <submittedName>
        <fullName evidence="1">Uncharacterized protein</fullName>
    </submittedName>
</protein>